<proteinExistence type="predicted"/>
<gene>
    <name evidence="1" type="ORF">BOKJ2_LOCUS10443</name>
</gene>
<evidence type="ECO:0000313" key="1">
    <source>
        <dbReference type="EMBL" id="CAD5223673.1"/>
    </source>
</evidence>
<name>A0A811L945_9BILA</name>
<evidence type="ECO:0008006" key="3">
    <source>
        <dbReference type="Google" id="ProtNLM"/>
    </source>
</evidence>
<dbReference type="InterPro" id="IPR036188">
    <property type="entry name" value="FAD/NAD-bd_sf"/>
</dbReference>
<evidence type="ECO:0000313" key="2">
    <source>
        <dbReference type="Proteomes" id="UP000614601"/>
    </source>
</evidence>
<dbReference type="Gene3D" id="3.50.50.60">
    <property type="entry name" value="FAD/NAD(P)-binding domain"/>
    <property type="match status" value="1"/>
</dbReference>
<dbReference type="Proteomes" id="UP000783686">
    <property type="component" value="Unassembled WGS sequence"/>
</dbReference>
<dbReference type="AlphaFoldDB" id="A0A811L945"/>
<dbReference type="Pfam" id="PF13450">
    <property type="entry name" value="NAD_binding_8"/>
    <property type="match status" value="1"/>
</dbReference>
<sequence>MNNYDLVIIGAGPTAFGALQRFEELKKTGLISKASRVLVIEREDEPGGLARTVQDENGFLWDLGVHVTGASRFTAFLNTIDSVIEDWNILPRHVRADISHLVKNPKTPADNYAPYPVQNYINYFPKELMEQCIKELEAAELAKDSSTHAFDNFGTFSLNHFGRTLQDVFIRPYNEK</sequence>
<keyword evidence="2" id="KW-1185">Reference proteome</keyword>
<dbReference type="EMBL" id="CAJFCW020000005">
    <property type="protein sequence ID" value="CAG9118445.1"/>
    <property type="molecule type" value="Genomic_DNA"/>
</dbReference>
<organism evidence="1 2">
    <name type="scientific">Bursaphelenchus okinawaensis</name>
    <dbReference type="NCBI Taxonomy" id="465554"/>
    <lineage>
        <taxon>Eukaryota</taxon>
        <taxon>Metazoa</taxon>
        <taxon>Ecdysozoa</taxon>
        <taxon>Nematoda</taxon>
        <taxon>Chromadorea</taxon>
        <taxon>Rhabditida</taxon>
        <taxon>Tylenchina</taxon>
        <taxon>Tylenchomorpha</taxon>
        <taxon>Aphelenchoidea</taxon>
        <taxon>Aphelenchoididae</taxon>
        <taxon>Bursaphelenchus</taxon>
    </lineage>
</organism>
<protein>
    <recommendedName>
        <fullName evidence="3">Amine oxidase domain-containing protein</fullName>
    </recommendedName>
</protein>
<dbReference type="Proteomes" id="UP000614601">
    <property type="component" value="Unassembled WGS sequence"/>
</dbReference>
<reference evidence="1" key="1">
    <citation type="submission" date="2020-09" db="EMBL/GenBank/DDBJ databases">
        <authorList>
            <person name="Kikuchi T."/>
        </authorList>
    </citation>
    <scope>NUCLEOTIDE SEQUENCE</scope>
    <source>
        <strain evidence="1">SH1</strain>
    </source>
</reference>
<comment type="caution">
    <text evidence="1">The sequence shown here is derived from an EMBL/GenBank/DDBJ whole genome shotgun (WGS) entry which is preliminary data.</text>
</comment>
<dbReference type="OrthoDB" id="38045at2759"/>
<dbReference type="SUPFAM" id="SSF51971">
    <property type="entry name" value="Nucleotide-binding domain"/>
    <property type="match status" value="1"/>
</dbReference>
<accession>A0A811L945</accession>
<dbReference type="EMBL" id="CAJFDH010000005">
    <property type="protein sequence ID" value="CAD5223673.1"/>
    <property type="molecule type" value="Genomic_DNA"/>
</dbReference>